<proteinExistence type="predicted"/>
<evidence type="ECO:0000313" key="2">
    <source>
        <dbReference type="Proteomes" id="UP000053058"/>
    </source>
</evidence>
<dbReference type="EMBL" id="LKLN01000076">
    <property type="protein sequence ID" value="KSU02910.1"/>
    <property type="molecule type" value="Genomic_DNA"/>
</dbReference>
<dbReference type="Proteomes" id="UP000053058">
    <property type="component" value="Unassembled WGS sequence"/>
</dbReference>
<dbReference type="PATRIC" id="fig|1360.105.peg.192"/>
<dbReference type="AlphaFoldDB" id="A0A0V8CNI8"/>
<evidence type="ECO:0000313" key="1">
    <source>
        <dbReference type="EMBL" id="KSU02910.1"/>
    </source>
</evidence>
<gene>
    <name evidence="1" type="ORF">KF282_2114</name>
</gene>
<protein>
    <submittedName>
        <fullName evidence="1">Uncharacterized protein</fullName>
    </submittedName>
</protein>
<name>A0A0V8CNI8_LACLL</name>
<reference evidence="2" key="1">
    <citation type="submission" date="2015-10" db="EMBL/GenBank/DDBJ databases">
        <title>Draft Genome Sequences of 11 Lactococcus lactis subspecies cremoris strains.</title>
        <authorList>
            <person name="Wels M."/>
            <person name="Backus L."/>
            <person name="Boekhorst J."/>
            <person name="Dijkstra A."/>
            <person name="Beerthuizen M."/>
            <person name="Kelly W."/>
            <person name="Siezen R."/>
            <person name="Bachmann H."/>
            <person name="Van Hijum S."/>
        </authorList>
    </citation>
    <scope>NUCLEOTIDE SEQUENCE [LARGE SCALE GENOMIC DNA]</scope>
    <source>
        <strain evidence="2">KF282</strain>
    </source>
</reference>
<organism evidence="1 2">
    <name type="scientific">Lactococcus lactis subsp. lactis</name>
    <name type="common">Streptococcus lactis</name>
    <dbReference type="NCBI Taxonomy" id="1360"/>
    <lineage>
        <taxon>Bacteria</taxon>
        <taxon>Bacillati</taxon>
        <taxon>Bacillota</taxon>
        <taxon>Bacilli</taxon>
        <taxon>Lactobacillales</taxon>
        <taxon>Streptococcaceae</taxon>
        <taxon>Lactococcus</taxon>
    </lineage>
</organism>
<accession>A0A0V8CNI8</accession>
<comment type="caution">
    <text evidence="1">The sequence shown here is derived from an EMBL/GenBank/DDBJ whole genome shotgun (WGS) entry which is preliminary data.</text>
</comment>
<sequence>MYIININFSLKRQQLAGIIYSIFTVVNLQQTKNKYNNML</sequence>